<comment type="function">
    <text evidence="1">Sequence-specific transcription factor which is part of a developmental regulatory system that provides cells with specific positional identities on the anterior-posterior axis.</text>
</comment>
<keyword evidence="5 8" id="KW-0238">DNA-binding</keyword>
<comment type="similarity">
    <text evidence="3">Belongs to the Antp homeobox family.</text>
</comment>
<dbReference type="GO" id="GO:0000981">
    <property type="term" value="F:DNA-binding transcription factor activity, RNA polymerase II-specific"/>
    <property type="evidence" value="ECO:0007669"/>
    <property type="project" value="InterPro"/>
</dbReference>
<dbReference type="GO" id="GO:0005634">
    <property type="term" value="C:nucleus"/>
    <property type="evidence" value="ECO:0007669"/>
    <property type="project" value="UniProtKB-SubCell"/>
</dbReference>
<evidence type="ECO:0000256" key="9">
    <source>
        <dbReference type="RuleBase" id="RU000682"/>
    </source>
</evidence>
<evidence type="ECO:0000313" key="11">
    <source>
        <dbReference type="EMBL" id="KOB74094.1"/>
    </source>
</evidence>
<dbReference type="Proteomes" id="UP000037510">
    <property type="component" value="Unassembled WGS sequence"/>
</dbReference>
<dbReference type="GO" id="GO:0000978">
    <property type="term" value="F:RNA polymerase II cis-regulatory region sequence-specific DNA binding"/>
    <property type="evidence" value="ECO:0007669"/>
    <property type="project" value="TreeGrafter"/>
</dbReference>
<dbReference type="InterPro" id="IPR001356">
    <property type="entry name" value="HD"/>
</dbReference>
<feature type="domain" description="Homeobox" evidence="10">
    <location>
        <begin position="27"/>
        <end position="87"/>
    </location>
</feature>
<evidence type="ECO:0000256" key="5">
    <source>
        <dbReference type="ARBA" id="ARBA00023125"/>
    </source>
</evidence>
<comment type="caution">
    <text evidence="11">The sequence shown here is derived from an EMBL/GenBank/DDBJ whole genome shotgun (WGS) entry which is preliminary data.</text>
</comment>
<evidence type="ECO:0000256" key="1">
    <source>
        <dbReference type="ARBA" id="ARBA00003263"/>
    </source>
</evidence>
<dbReference type="PROSITE" id="PS00027">
    <property type="entry name" value="HOMEOBOX_1"/>
    <property type="match status" value="1"/>
</dbReference>
<dbReference type="STRING" id="104452.A0A0L7LFD2"/>
<dbReference type="GO" id="GO:0009952">
    <property type="term" value="P:anterior/posterior pattern specification"/>
    <property type="evidence" value="ECO:0007669"/>
    <property type="project" value="TreeGrafter"/>
</dbReference>
<evidence type="ECO:0000256" key="2">
    <source>
        <dbReference type="ARBA" id="ARBA00004123"/>
    </source>
</evidence>
<keyword evidence="6 8" id="KW-0371">Homeobox</keyword>
<proteinExistence type="inferred from homology"/>
<dbReference type="CDD" id="cd00086">
    <property type="entry name" value="homeodomain"/>
    <property type="match status" value="1"/>
</dbReference>
<name>A0A0L7LFD2_OPEBR</name>
<accession>A0A0L7LFD2</accession>
<evidence type="ECO:0000256" key="4">
    <source>
        <dbReference type="ARBA" id="ARBA00022473"/>
    </source>
</evidence>
<comment type="subcellular location">
    <subcellularLocation>
        <location evidence="2 8 9">Nucleus</location>
    </subcellularLocation>
</comment>
<dbReference type="PRINTS" id="PR00024">
    <property type="entry name" value="HOMEOBOX"/>
</dbReference>
<keyword evidence="4" id="KW-0217">Developmental protein</keyword>
<evidence type="ECO:0000256" key="3">
    <source>
        <dbReference type="ARBA" id="ARBA00009107"/>
    </source>
</evidence>
<sequence length="238" mass="27396">MVPWTNQPNIGSLVQTTAWKNKTNVVKKHKRIRTAFTSNQMMELEQEYAKARYLDRNRRIELADKIRLNERTIKIWFQNLRMKEKKDRAESIEELDEVTLTGSPELVIPMPVQEQFPSNEMFHPQGVFIEHYPVSTTSMPVPQVAAPGNYLPYDMSKDHPYNQSHLQEQHQSSSLMRSSGVALANDLDYMDDLLTWPNMVAWTNQPNIGSLVQTTAWKNKTNVVKNINASGQPSQAIK</sequence>
<dbReference type="SUPFAM" id="SSF46689">
    <property type="entry name" value="Homeodomain-like"/>
    <property type="match status" value="1"/>
</dbReference>
<dbReference type="SMART" id="SM00389">
    <property type="entry name" value="HOX"/>
    <property type="match status" value="1"/>
</dbReference>
<dbReference type="EMBL" id="JTDY01001355">
    <property type="protein sequence ID" value="KOB74094.1"/>
    <property type="molecule type" value="Genomic_DNA"/>
</dbReference>
<evidence type="ECO:0000256" key="6">
    <source>
        <dbReference type="ARBA" id="ARBA00023155"/>
    </source>
</evidence>
<evidence type="ECO:0000256" key="8">
    <source>
        <dbReference type="PROSITE-ProRule" id="PRU00108"/>
    </source>
</evidence>
<organism evidence="11 12">
    <name type="scientific">Operophtera brumata</name>
    <name type="common">Winter moth</name>
    <name type="synonym">Phalaena brumata</name>
    <dbReference type="NCBI Taxonomy" id="104452"/>
    <lineage>
        <taxon>Eukaryota</taxon>
        <taxon>Metazoa</taxon>
        <taxon>Ecdysozoa</taxon>
        <taxon>Arthropoda</taxon>
        <taxon>Hexapoda</taxon>
        <taxon>Insecta</taxon>
        <taxon>Pterygota</taxon>
        <taxon>Neoptera</taxon>
        <taxon>Endopterygota</taxon>
        <taxon>Lepidoptera</taxon>
        <taxon>Glossata</taxon>
        <taxon>Ditrysia</taxon>
        <taxon>Geometroidea</taxon>
        <taxon>Geometridae</taxon>
        <taxon>Larentiinae</taxon>
        <taxon>Operophtera</taxon>
    </lineage>
</organism>
<dbReference type="PANTHER" id="PTHR45664">
    <property type="entry name" value="PROTEIN ZERKNUELLT 1-RELATED"/>
    <property type="match status" value="1"/>
</dbReference>
<evidence type="ECO:0000313" key="12">
    <source>
        <dbReference type="Proteomes" id="UP000037510"/>
    </source>
</evidence>
<evidence type="ECO:0000256" key="7">
    <source>
        <dbReference type="ARBA" id="ARBA00023242"/>
    </source>
</evidence>
<reference evidence="11 12" key="1">
    <citation type="journal article" date="2015" name="Genome Biol. Evol.">
        <title>The genome of winter moth (Operophtera brumata) provides a genomic perspective on sexual dimorphism and phenology.</title>
        <authorList>
            <person name="Derks M.F."/>
            <person name="Smit S."/>
            <person name="Salis L."/>
            <person name="Schijlen E."/>
            <person name="Bossers A."/>
            <person name="Mateman C."/>
            <person name="Pijl A.S."/>
            <person name="de Ridder D."/>
            <person name="Groenen M.A."/>
            <person name="Visser M.E."/>
            <person name="Megens H.J."/>
        </authorList>
    </citation>
    <scope>NUCLEOTIDE SEQUENCE [LARGE SCALE GENOMIC DNA]</scope>
    <source>
        <strain evidence="11">WM2013NL</strain>
        <tissue evidence="11">Head and thorax</tissue>
    </source>
</reference>
<dbReference type="InterPro" id="IPR017970">
    <property type="entry name" value="Homeobox_CS"/>
</dbReference>
<evidence type="ECO:0000259" key="10">
    <source>
        <dbReference type="PROSITE" id="PS50071"/>
    </source>
</evidence>
<keyword evidence="7 8" id="KW-0539">Nucleus</keyword>
<gene>
    <name evidence="11" type="ORF">OBRU01_09811</name>
</gene>
<dbReference type="AlphaFoldDB" id="A0A0L7LFD2"/>
<dbReference type="InterPro" id="IPR020479">
    <property type="entry name" value="HD_metazoa"/>
</dbReference>
<feature type="DNA-binding region" description="Homeobox" evidence="8">
    <location>
        <begin position="29"/>
        <end position="88"/>
    </location>
</feature>
<protein>
    <submittedName>
        <fullName evidence="11">Hox cluster protein ShxA</fullName>
    </submittedName>
</protein>
<dbReference type="PANTHER" id="PTHR45664:SF11">
    <property type="entry name" value="HOMEOBOX PROTEIN HOX-B3"/>
    <property type="match status" value="1"/>
</dbReference>
<dbReference type="Gene3D" id="1.10.10.60">
    <property type="entry name" value="Homeodomain-like"/>
    <property type="match status" value="1"/>
</dbReference>
<dbReference type="Pfam" id="PF00046">
    <property type="entry name" value="Homeodomain"/>
    <property type="match status" value="1"/>
</dbReference>
<dbReference type="InterPro" id="IPR009057">
    <property type="entry name" value="Homeodomain-like_sf"/>
</dbReference>
<keyword evidence="12" id="KW-1185">Reference proteome</keyword>
<dbReference type="PROSITE" id="PS50071">
    <property type="entry name" value="HOMEOBOX_2"/>
    <property type="match status" value="1"/>
</dbReference>